<feature type="transmembrane region" description="Helical" evidence="8">
    <location>
        <begin position="136"/>
        <end position="157"/>
    </location>
</feature>
<accession>A0A940RWP1</accession>
<dbReference type="GO" id="GO:0005886">
    <property type="term" value="C:plasma membrane"/>
    <property type="evidence" value="ECO:0007669"/>
    <property type="project" value="UniProtKB-SubCell"/>
</dbReference>
<feature type="transmembrane region" description="Helical" evidence="8">
    <location>
        <begin position="163"/>
        <end position="182"/>
    </location>
</feature>
<evidence type="ECO:0000256" key="4">
    <source>
        <dbReference type="ARBA" id="ARBA00022475"/>
    </source>
</evidence>
<dbReference type="EMBL" id="JAGIQL010000019">
    <property type="protein sequence ID" value="MBP0457313.1"/>
    <property type="molecule type" value="Genomic_DNA"/>
</dbReference>
<sequence length="233" mass="24172">MMETARSFRTVARLTLPCAFGMVPLGIAFGVLVVQSGLAWWWAPAFGGLIYAGSLEFLLLAAATAATPVSPAAVAVTTLLVNGRHVFYCLTFPLHRVAGPLARAYGMFALIDEAYALTSVPPGRDLSGPQLIAMQILLQTYWVGGGVLGATVGGAVAAHLPDLSWVLTGLFAVLATEAVRALRSARVPLYALGCALVAWLVAPGQFLLVAMGLFVAGTVGAAAYGERAAVRDA</sequence>
<comment type="subcellular location">
    <subcellularLocation>
        <location evidence="1">Cell membrane</location>
        <topology evidence="1">Multi-pass membrane protein</topology>
    </subcellularLocation>
</comment>
<feature type="transmembrane region" description="Helical" evidence="8">
    <location>
        <begin position="12"/>
        <end position="34"/>
    </location>
</feature>
<evidence type="ECO:0000256" key="5">
    <source>
        <dbReference type="ARBA" id="ARBA00022692"/>
    </source>
</evidence>
<evidence type="ECO:0000256" key="8">
    <source>
        <dbReference type="SAM" id="Phobius"/>
    </source>
</evidence>
<evidence type="ECO:0000256" key="3">
    <source>
        <dbReference type="ARBA" id="ARBA00022448"/>
    </source>
</evidence>
<dbReference type="Proteomes" id="UP000670475">
    <property type="component" value="Unassembled WGS sequence"/>
</dbReference>
<evidence type="ECO:0000256" key="2">
    <source>
        <dbReference type="ARBA" id="ARBA00010735"/>
    </source>
</evidence>
<protein>
    <submittedName>
        <fullName evidence="9">AzlC family ABC transporter permease</fullName>
    </submittedName>
</protein>
<dbReference type="PANTHER" id="PTHR34979:SF1">
    <property type="entry name" value="INNER MEMBRANE PROTEIN YGAZ"/>
    <property type="match status" value="1"/>
</dbReference>
<dbReference type="Pfam" id="PF03591">
    <property type="entry name" value="AzlC"/>
    <property type="match status" value="1"/>
</dbReference>
<evidence type="ECO:0000256" key="7">
    <source>
        <dbReference type="ARBA" id="ARBA00023136"/>
    </source>
</evidence>
<keyword evidence="10" id="KW-1185">Reference proteome</keyword>
<keyword evidence="5 8" id="KW-0812">Transmembrane</keyword>
<name>A0A940RWP1_9ACTN</name>
<dbReference type="GO" id="GO:1903785">
    <property type="term" value="P:L-valine transmembrane transport"/>
    <property type="evidence" value="ECO:0007669"/>
    <property type="project" value="TreeGrafter"/>
</dbReference>
<keyword evidence="6 8" id="KW-1133">Transmembrane helix</keyword>
<keyword evidence="4" id="KW-1003">Cell membrane</keyword>
<keyword evidence="3" id="KW-0813">Transport</keyword>
<evidence type="ECO:0000313" key="9">
    <source>
        <dbReference type="EMBL" id="MBP0457313.1"/>
    </source>
</evidence>
<proteinExistence type="inferred from homology"/>
<dbReference type="PANTHER" id="PTHR34979">
    <property type="entry name" value="INNER MEMBRANE PROTEIN YGAZ"/>
    <property type="match status" value="1"/>
</dbReference>
<comment type="similarity">
    <text evidence="2">Belongs to the AzlC family.</text>
</comment>
<reference evidence="9" key="1">
    <citation type="submission" date="2021-03" db="EMBL/GenBank/DDBJ databases">
        <title>Whole genome sequence of Streptomyces bomunensis MMS17-BM035.</title>
        <authorList>
            <person name="Lee J.H."/>
        </authorList>
    </citation>
    <scope>NUCLEOTIDE SEQUENCE</scope>
    <source>
        <strain evidence="9">MMS17-BM035</strain>
    </source>
</reference>
<evidence type="ECO:0000256" key="6">
    <source>
        <dbReference type="ARBA" id="ARBA00022989"/>
    </source>
</evidence>
<keyword evidence="7 8" id="KW-0472">Membrane</keyword>
<dbReference type="AlphaFoldDB" id="A0A940RWP1"/>
<organism evidence="9 10">
    <name type="scientific">Streptomyces montanisoli</name>
    <dbReference type="NCBI Taxonomy" id="2798581"/>
    <lineage>
        <taxon>Bacteria</taxon>
        <taxon>Bacillati</taxon>
        <taxon>Actinomycetota</taxon>
        <taxon>Actinomycetes</taxon>
        <taxon>Kitasatosporales</taxon>
        <taxon>Streptomycetaceae</taxon>
        <taxon>Streptomyces</taxon>
    </lineage>
</organism>
<comment type="caution">
    <text evidence="9">The sequence shown here is derived from an EMBL/GenBank/DDBJ whole genome shotgun (WGS) entry which is preliminary data.</text>
</comment>
<dbReference type="RefSeq" id="WP_209339085.1">
    <property type="nucleotide sequence ID" value="NZ_JAGIQL010000019.1"/>
</dbReference>
<dbReference type="InterPro" id="IPR011606">
    <property type="entry name" value="Brnchd-chn_aa_trnsp_permease"/>
</dbReference>
<feature type="transmembrane region" description="Helical" evidence="8">
    <location>
        <begin position="189"/>
        <end position="216"/>
    </location>
</feature>
<gene>
    <name evidence="9" type="ORF">JFN87_07340</name>
</gene>
<evidence type="ECO:0000313" key="10">
    <source>
        <dbReference type="Proteomes" id="UP000670475"/>
    </source>
</evidence>
<evidence type="ECO:0000256" key="1">
    <source>
        <dbReference type="ARBA" id="ARBA00004651"/>
    </source>
</evidence>